<dbReference type="PRINTS" id="PR01727">
    <property type="entry name" value="DNABINDINGHU"/>
</dbReference>
<dbReference type="PATRIC" id="fig|742823.3.peg.2059"/>
<dbReference type="GO" id="GO:0030527">
    <property type="term" value="F:structural constituent of chromatin"/>
    <property type="evidence" value="ECO:0007669"/>
    <property type="project" value="InterPro"/>
</dbReference>
<proteinExistence type="inferred from homology"/>
<dbReference type="PANTHER" id="PTHR33175:SF5">
    <property type="entry name" value="INTEGRATION HOST FACTOR SUBUNIT BETA"/>
    <property type="match status" value="1"/>
</dbReference>
<dbReference type="Proteomes" id="UP000005835">
    <property type="component" value="Unassembled WGS sequence"/>
</dbReference>
<dbReference type="EMBL" id="ADMG01000046">
    <property type="protein sequence ID" value="EKB30320.1"/>
    <property type="molecule type" value="Genomic_DNA"/>
</dbReference>
<dbReference type="eggNOG" id="COG0776">
    <property type="taxonomic scope" value="Bacteria"/>
</dbReference>
<sequence>MSDTTECRMVTGGEIADELSDAFPDIPTSKARDAFRTILHAMQNALIRGDRIEIRGFGSFAPRYRQGGMRRNPRSGEKVYAPARWVVIFRAGKDLREAIDARTERKA</sequence>
<keyword evidence="2" id="KW-0238">DNA-binding</keyword>
<dbReference type="AlphaFoldDB" id="K1JFG3"/>
<dbReference type="RefSeq" id="WP_005436778.1">
    <property type="nucleotide sequence ID" value="NZ_JH815520.1"/>
</dbReference>
<dbReference type="GO" id="GO:0003677">
    <property type="term" value="F:DNA binding"/>
    <property type="evidence" value="ECO:0007669"/>
    <property type="project" value="UniProtKB-KW"/>
</dbReference>
<keyword evidence="5" id="KW-1185">Reference proteome</keyword>
<dbReference type="InterPro" id="IPR010992">
    <property type="entry name" value="IHF-like_DNA-bd_dom_sf"/>
</dbReference>
<dbReference type="SMART" id="SM00411">
    <property type="entry name" value="BHL"/>
    <property type="match status" value="1"/>
</dbReference>
<reference evidence="4 5" key="1">
    <citation type="submission" date="2012-05" db="EMBL/GenBank/DDBJ databases">
        <title>The Genome Sequence of Sutterella wadsworthensis 2_1_59BFAA.</title>
        <authorList>
            <consortium name="The Broad Institute Genome Sequencing Platform"/>
            <person name="Earl A."/>
            <person name="Ward D."/>
            <person name="Feldgarden M."/>
            <person name="Gevers D."/>
            <person name="Daigneault M."/>
            <person name="Strauss J."/>
            <person name="Allen-Vercoe E."/>
            <person name="Walker B."/>
            <person name="Young S.K."/>
            <person name="Zeng Q."/>
            <person name="Gargeya S."/>
            <person name="Fitzgerald M."/>
            <person name="Haas B."/>
            <person name="Abouelleil A."/>
            <person name="Alvarado L."/>
            <person name="Arachchi H.M."/>
            <person name="Berlin A.M."/>
            <person name="Chapman S.B."/>
            <person name="Goldberg J."/>
            <person name="Griggs A."/>
            <person name="Gujja S."/>
            <person name="Hansen M."/>
            <person name="Howarth C."/>
            <person name="Imamovic A."/>
            <person name="Larimer J."/>
            <person name="McCowen C."/>
            <person name="Montmayeur A."/>
            <person name="Murphy C."/>
            <person name="Neiman D."/>
            <person name="Pearson M."/>
            <person name="Priest M."/>
            <person name="Roberts A."/>
            <person name="Saif S."/>
            <person name="Shea T."/>
            <person name="Sisk P."/>
            <person name="Sykes S."/>
            <person name="Wortman J."/>
            <person name="Nusbaum C."/>
            <person name="Birren B."/>
        </authorList>
    </citation>
    <scope>NUCLEOTIDE SEQUENCE [LARGE SCALE GENOMIC DNA]</scope>
    <source>
        <strain evidence="4 5">2_1_59BFAA</strain>
    </source>
</reference>
<evidence type="ECO:0000256" key="3">
    <source>
        <dbReference type="RuleBase" id="RU003939"/>
    </source>
</evidence>
<dbReference type="HOGENOM" id="CLU_105066_2_0_4"/>
<dbReference type="STRING" id="742823.HMPREF9465_02057"/>
<dbReference type="Pfam" id="PF00216">
    <property type="entry name" value="Bac_DNA_binding"/>
    <property type="match status" value="1"/>
</dbReference>
<evidence type="ECO:0000256" key="2">
    <source>
        <dbReference type="ARBA" id="ARBA00023125"/>
    </source>
</evidence>
<dbReference type="SUPFAM" id="SSF47729">
    <property type="entry name" value="IHF-like DNA-binding proteins"/>
    <property type="match status" value="1"/>
</dbReference>
<protein>
    <recommendedName>
        <fullName evidence="6">Integration host factor subunit beta</fullName>
    </recommendedName>
</protein>
<dbReference type="CDD" id="cd13836">
    <property type="entry name" value="IHF_B"/>
    <property type="match status" value="1"/>
</dbReference>
<evidence type="ECO:0008006" key="6">
    <source>
        <dbReference type="Google" id="ProtNLM"/>
    </source>
</evidence>
<name>K1JFG3_9BURK</name>
<comment type="caution">
    <text evidence="4">The sequence shown here is derived from an EMBL/GenBank/DDBJ whole genome shotgun (WGS) entry which is preliminary data.</text>
</comment>
<dbReference type="Gene3D" id="4.10.520.10">
    <property type="entry name" value="IHF-like DNA-binding proteins"/>
    <property type="match status" value="1"/>
</dbReference>
<dbReference type="GO" id="GO:0005829">
    <property type="term" value="C:cytosol"/>
    <property type="evidence" value="ECO:0007669"/>
    <property type="project" value="TreeGrafter"/>
</dbReference>
<dbReference type="PANTHER" id="PTHR33175">
    <property type="entry name" value="DNA-BINDING PROTEIN HU"/>
    <property type="match status" value="1"/>
</dbReference>
<dbReference type="InterPro" id="IPR000119">
    <property type="entry name" value="Hist_DNA-bd"/>
</dbReference>
<organism evidence="4 5">
    <name type="scientific">Sutterella wadsworthensis 2_1_59BFAA</name>
    <dbReference type="NCBI Taxonomy" id="742823"/>
    <lineage>
        <taxon>Bacteria</taxon>
        <taxon>Pseudomonadati</taxon>
        <taxon>Pseudomonadota</taxon>
        <taxon>Betaproteobacteria</taxon>
        <taxon>Burkholderiales</taxon>
        <taxon>Sutterellaceae</taxon>
        <taxon>Sutterella</taxon>
    </lineage>
</organism>
<accession>K1JFG3</accession>
<evidence type="ECO:0000256" key="1">
    <source>
        <dbReference type="ARBA" id="ARBA00010529"/>
    </source>
</evidence>
<comment type="similarity">
    <text evidence="1 3">Belongs to the bacterial histone-like protein family.</text>
</comment>
<evidence type="ECO:0000313" key="5">
    <source>
        <dbReference type="Proteomes" id="UP000005835"/>
    </source>
</evidence>
<evidence type="ECO:0000313" key="4">
    <source>
        <dbReference type="EMBL" id="EKB30320.1"/>
    </source>
</evidence>
<gene>
    <name evidence="4" type="ORF">HMPREF9465_02057</name>
</gene>